<proteinExistence type="inferred from homology"/>
<comment type="catalytic activity">
    <reaction evidence="11">
        <text>ATP + H2O = ADP + phosphate + H(+)</text>
        <dbReference type="Rhea" id="RHEA:13065"/>
        <dbReference type="ChEBI" id="CHEBI:15377"/>
        <dbReference type="ChEBI" id="CHEBI:15378"/>
        <dbReference type="ChEBI" id="CHEBI:30616"/>
        <dbReference type="ChEBI" id="CHEBI:43474"/>
        <dbReference type="ChEBI" id="CHEBI:456216"/>
        <dbReference type="EC" id="5.6.2.3"/>
    </reaction>
</comment>
<dbReference type="OrthoDB" id="9763659at2"/>
<evidence type="ECO:0000256" key="3">
    <source>
        <dbReference type="ARBA" id="ARBA00022763"/>
    </source>
</evidence>
<dbReference type="SMART" id="SM00382">
    <property type="entry name" value="AAA"/>
    <property type="match status" value="1"/>
</dbReference>
<dbReference type="Pfam" id="PF13245">
    <property type="entry name" value="AAA_19"/>
    <property type="match status" value="1"/>
</dbReference>
<dbReference type="Pfam" id="PF13538">
    <property type="entry name" value="UvrD_C_2"/>
    <property type="match status" value="1"/>
</dbReference>
<evidence type="ECO:0000259" key="12">
    <source>
        <dbReference type="SMART" id="SM00382"/>
    </source>
</evidence>
<dbReference type="GO" id="GO:0016887">
    <property type="term" value="F:ATP hydrolysis activity"/>
    <property type="evidence" value="ECO:0007669"/>
    <property type="project" value="RHEA"/>
</dbReference>
<dbReference type="SUPFAM" id="SSF52540">
    <property type="entry name" value="P-loop containing nucleoside triphosphate hydrolases"/>
    <property type="match status" value="1"/>
</dbReference>
<dbReference type="EMBL" id="SGXD01000003">
    <property type="protein sequence ID" value="RZS86862.1"/>
    <property type="molecule type" value="Genomic_DNA"/>
</dbReference>
<keyword evidence="4 11" id="KW-0378">Hydrolase</keyword>
<dbReference type="InterPro" id="IPR006344">
    <property type="entry name" value="RecD"/>
</dbReference>
<dbReference type="InterPro" id="IPR027785">
    <property type="entry name" value="UvrD-like_helicase_C"/>
</dbReference>
<dbReference type="GO" id="GO:0005524">
    <property type="term" value="F:ATP binding"/>
    <property type="evidence" value="ECO:0007669"/>
    <property type="project" value="UniProtKB-UniRule"/>
</dbReference>
<evidence type="ECO:0000256" key="8">
    <source>
        <dbReference type="ARBA" id="ARBA00023125"/>
    </source>
</evidence>
<gene>
    <name evidence="11" type="primary">recD</name>
    <name evidence="13" type="ORF">EV189_2278</name>
</gene>
<evidence type="ECO:0000256" key="9">
    <source>
        <dbReference type="ARBA" id="ARBA00023204"/>
    </source>
</evidence>
<evidence type="ECO:0000256" key="5">
    <source>
        <dbReference type="ARBA" id="ARBA00022806"/>
    </source>
</evidence>
<comment type="miscellaneous">
    <text evidence="11">In the RecBCD complex, RecB has a slow 3'-5' helicase, an exonuclease activity and loads RecA onto ssDNA, RecD has a fast 5'-3' helicase activity, while RecC stimulates the ATPase and processivity of the RecB helicase and contributes to recognition of the Chi site.</text>
</comment>
<dbReference type="GO" id="GO:0008854">
    <property type="term" value="F:exodeoxyribonuclease V activity"/>
    <property type="evidence" value="ECO:0007669"/>
    <property type="project" value="InterPro"/>
</dbReference>
<dbReference type="CDD" id="cd17933">
    <property type="entry name" value="DEXSc_RecD-like"/>
    <property type="match status" value="1"/>
</dbReference>
<dbReference type="Proteomes" id="UP000293638">
    <property type="component" value="Unassembled WGS sequence"/>
</dbReference>
<dbReference type="GO" id="GO:0043139">
    <property type="term" value="F:5'-3' DNA helicase activity"/>
    <property type="evidence" value="ECO:0007669"/>
    <property type="project" value="UniProtKB-UniRule"/>
</dbReference>
<accession>A0A4Q7NP52</accession>
<comment type="caution">
    <text evidence="13">The sequence shown here is derived from an EMBL/GenBank/DDBJ whole genome shotgun (WGS) entry which is preliminary data.</text>
</comment>
<evidence type="ECO:0000256" key="11">
    <source>
        <dbReference type="HAMAP-Rule" id="MF_01487"/>
    </source>
</evidence>
<evidence type="ECO:0000256" key="4">
    <source>
        <dbReference type="ARBA" id="ARBA00022801"/>
    </source>
</evidence>
<dbReference type="PANTHER" id="PTHR43788">
    <property type="entry name" value="DNA2/NAM7 HELICASE FAMILY MEMBER"/>
    <property type="match status" value="1"/>
</dbReference>
<keyword evidence="7 11" id="KW-0067">ATP-binding</keyword>
<evidence type="ECO:0000313" key="13">
    <source>
        <dbReference type="EMBL" id="RZS86862.1"/>
    </source>
</evidence>
<evidence type="ECO:0000256" key="10">
    <source>
        <dbReference type="ARBA" id="ARBA00023235"/>
    </source>
</evidence>
<dbReference type="GO" id="GO:0017116">
    <property type="term" value="F:single-stranded DNA helicase activity"/>
    <property type="evidence" value="ECO:0007669"/>
    <property type="project" value="TreeGrafter"/>
</dbReference>
<feature type="binding site" evidence="11">
    <location>
        <begin position="176"/>
        <end position="183"/>
    </location>
    <ligand>
        <name>ATP</name>
        <dbReference type="ChEBI" id="CHEBI:30616"/>
    </ligand>
</feature>
<dbReference type="GO" id="GO:0009338">
    <property type="term" value="C:exodeoxyribonuclease V complex"/>
    <property type="evidence" value="ECO:0007669"/>
    <property type="project" value="InterPro"/>
</dbReference>
<dbReference type="GO" id="GO:0000724">
    <property type="term" value="P:double-strand break repair via homologous recombination"/>
    <property type="evidence" value="ECO:0007669"/>
    <property type="project" value="UniProtKB-UniRule"/>
</dbReference>
<name>A0A4Q7NP52_9ACTN</name>
<dbReference type="InterPro" id="IPR027417">
    <property type="entry name" value="P-loop_NTPase"/>
</dbReference>
<dbReference type="Gene3D" id="3.40.50.300">
    <property type="entry name" value="P-loop containing nucleotide triphosphate hydrolases"/>
    <property type="match status" value="3"/>
</dbReference>
<comment type="similarity">
    <text evidence="11">Belongs to the RecD family.</text>
</comment>
<dbReference type="HAMAP" id="MF_01487">
    <property type="entry name" value="RecD"/>
    <property type="match status" value="1"/>
</dbReference>
<dbReference type="RefSeq" id="WP_130493078.1">
    <property type="nucleotide sequence ID" value="NZ_SGXD01000003.1"/>
</dbReference>
<evidence type="ECO:0000256" key="6">
    <source>
        <dbReference type="ARBA" id="ARBA00022839"/>
    </source>
</evidence>
<dbReference type="GO" id="GO:0003677">
    <property type="term" value="F:DNA binding"/>
    <property type="evidence" value="ECO:0007669"/>
    <property type="project" value="UniProtKB-UniRule"/>
</dbReference>
<dbReference type="NCBIfam" id="TIGR01447">
    <property type="entry name" value="recD"/>
    <property type="match status" value="1"/>
</dbReference>
<dbReference type="Pfam" id="PF21185">
    <property type="entry name" value="RecD_N"/>
    <property type="match status" value="1"/>
</dbReference>
<keyword evidence="2 11" id="KW-0547">Nucleotide-binding</keyword>
<feature type="domain" description="AAA+ ATPase" evidence="12">
    <location>
        <begin position="168"/>
        <end position="328"/>
    </location>
</feature>
<dbReference type="InterPro" id="IPR049550">
    <property type="entry name" value="RecD_N"/>
</dbReference>
<evidence type="ECO:0000256" key="1">
    <source>
        <dbReference type="ARBA" id="ARBA00022722"/>
    </source>
</evidence>
<keyword evidence="14" id="KW-1185">Reference proteome</keyword>
<comment type="subunit">
    <text evidence="11">Heterotrimer of RecB, RecC and RecD. All subunits contribute to DNA-binding.</text>
</comment>
<keyword evidence="9 11" id="KW-0234">DNA repair</keyword>
<dbReference type="InterPro" id="IPR050534">
    <property type="entry name" value="Coronavir_polyprotein_1ab"/>
</dbReference>
<dbReference type="PANTHER" id="PTHR43788:SF6">
    <property type="entry name" value="DNA HELICASE B"/>
    <property type="match status" value="1"/>
</dbReference>
<evidence type="ECO:0000256" key="7">
    <source>
        <dbReference type="ARBA" id="ARBA00022840"/>
    </source>
</evidence>
<dbReference type="AlphaFoldDB" id="A0A4Q7NP52"/>
<dbReference type="InterPro" id="IPR003593">
    <property type="entry name" value="AAA+_ATPase"/>
</dbReference>
<comment type="function">
    <text evidence="11">A helicase/nuclease that prepares dsDNA breaks (DSB) for recombinational DNA repair. Binds to DSBs and unwinds DNA via a highly rapid and processive ATP-dependent bidirectional helicase activity. Unwinds dsDNA until it encounters a Chi (crossover hotspot instigator) sequence from the 3' direction. Cuts ssDNA a few nucleotides 3' to the Chi site. The properties and activities of the enzyme are changed at Chi. The Chi-altered holoenzyme produces a long 3'-ssDNA overhang and facilitates RecA-binding to the ssDNA for homologous DNA recombination and repair. Holoenzyme degrades any linearized DNA that is unable to undergo homologous recombination. In the holoenzyme this subunit has ssDNA-dependent ATPase and 5'-3' helicase activity. When added to pre-assembled RecBC greatly stimulates nuclease activity and augments holoenzyme processivity. Negatively regulates the RecA-loading ability of RecBCD.</text>
</comment>
<evidence type="ECO:0000256" key="2">
    <source>
        <dbReference type="ARBA" id="ARBA00022741"/>
    </source>
</evidence>
<reference evidence="13 14" key="1">
    <citation type="submission" date="2019-02" db="EMBL/GenBank/DDBJ databases">
        <title>Genomic Encyclopedia of Type Strains, Phase IV (KMG-IV): sequencing the most valuable type-strain genomes for metagenomic binning, comparative biology and taxonomic classification.</title>
        <authorList>
            <person name="Goeker M."/>
        </authorList>
    </citation>
    <scope>NUCLEOTIDE SEQUENCE [LARGE SCALE GENOMIC DNA]</scope>
    <source>
        <strain evidence="13 14">DSM 45622</strain>
    </source>
</reference>
<evidence type="ECO:0000313" key="14">
    <source>
        <dbReference type="Proteomes" id="UP000293638"/>
    </source>
</evidence>
<dbReference type="CDD" id="cd18809">
    <property type="entry name" value="SF1_C_RecD"/>
    <property type="match status" value="1"/>
</dbReference>
<keyword evidence="1 11" id="KW-0540">Nuclease</keyword>
<keyword evidence="5 11" id="KW-0347">Helicase</keyword>
<keyword evidence="8 11" id="KW-0238">DNA-binding</keyword>
<keyword evidence="3 11" id="KW-0227">DNA damage</keyword>
<dbReference type="Gene3D" id="1.10.10.1020">
    <property type="entry name" value="RecBCD complex, subunit RecD, N-terminal domain"/>
    <property type="match status" value="1"/>
</dbReference>
<organism evidence="13 14">
    <name type="scientific">Motilibacter rhizosphaerae</name>
    <dbReference type="NCBI Taxonomy" id="598652"/>
    <lineage>
        <taxon>Bacteria</taxon>
        <taxon>Bacillati</taxon>
        <taxon>Actinomycetota</taxon>
        <taxon>Actinomycetes</taxon>
        <taxon>Motilibacterales</taxon>
        <taxon>Motilibacteraceae</taxon>
        <taxon>Motilibacter</taxon>
    </lineage>
</organism>
<protein>
    <recommendedName>
        <fullName evidence="11">RecBCD enzyme subunit RecD</fullName>
        <ecNumber evidence="11">5.6.2.3</ecNumber>
    </recommendedName>
    <alternativeName>
        <fullName evidence="11">DNA 5'-3' helicase subunit RecD</fullName>
    </alternativeName>
    <alternativeName>
        <fullName evidence="11">Exonuclease V subunit RecD</fullName>
        <shortName evidence="11">ExoV subunit RecD</shortName>
    </alternativeName>
    <alternativeName>
        <fullName evidence="11">Helicase/nuclease RecBCD subunit RecD</fullName>
    </alternativeName>
</protein>
<dbReference type="InterPro" id="IPR041851">
    <property type="entry name" value="RecD_N_sf"/>
</dbReference>
<keyword evidence="6 11" id="KW-0269">Exonuclease</keyword>
<keyword evidence="10 11" id="KW-0413">Isomerase</keyword>
<dbReference type="EC" id="5.6.2.3" evidence="11"/>
<sequence>MSAVSVAASGSLADFAAAGVLVPADVHVATRLAALAGETDEAVLLAVALAVRSTRHGSVVLDLATAEQTTSPDEDVDAEPVVLPWPGADWAARVAASPLVGGPLRVEGSRVWLARYWHQEEQVAEELLARTDSAPDDLDESLLQAALARLFPKVDDADQRVAAELCARHRVSVLAGGPGTGKTTTVSRLLALLLEQHPTWRVALAAPTGKAAVRLEEAVRASSATLDSPARDQVQTLRATTLHRLLGWRPDARSRFRHDRHDRLPVDVLVVDEASMLPLTMMARLLEALRPATRVILVGDPDQLASVEAGAVLGDVAASTRLAGSVARLTSNRRFASTGPIARLARAVQDGEAAAALQVLRSGDPSVQFVEVADDDPVGEDAWAGIRTDALDAGRALLAAARVGDLPGALEAVDRHRLLCAHRTGPRGVQRWSGLVQRWLEEELDLDVRPDGRYVGEPLLVTENDAEIGLFNGDTGAVVERRDGIVGAFGRGGAPVVVPLARLGAVRPLHAMTVHRSQGSQFARVSLVLPPASSPLGTRETLYTALTRAIGSVRVIGSEEAVVAAVERTAARATGLRERLG</sequence>